<dbReference type="PANTHER" id="PTHR30570:SF1">
    <property type="entry name" value="PHOSPHATE-BINDING PROTEIN PSTS"/>
    <property type="match status" value="1"/>
</dbReference>
<organism evidence="6 7">
    <name type="scientific">Serpentinimonas maccroryi</name>
    <dbReference type="NCBI Taxonomy" id="1458426"/>
    <lineage>
        <taxon>Bacteria</taxon>
        <taxon>Pseudomonadati</taxon>
        <taxon>Pseudomonadota</taxon>
        <taxon>Betaproteobacteria</taxon>
        <taxon>Burkholderiales</taxon>
        <taxon>Comamonadaceae</taxon>
        <taxon>Serpentinimonas</taxon>
    </lineage>
</organism>
<evidence type="ECO:0000259" key="5">
    <source>
        <dbReference type="Pfam" id="PF12849"/>
    </source>
</evidence>
<dbReference type="Proteomes" id="UP000066014">
    <property type="component" value="Chromosome"/>
</dbReference>
<keyword evidence="7" id="KW-1185">Reference proteome</keyword>
<dbReference type="CDD" id="cd13654">
    <property type="entry name" value="PBP2_phosphate_like_2"/>
    <property type="match status" value="1"/>
</dbReference>
<feature type="chain" id="PRO_5001587915" evidence="4">
    <location>
        <begin position="28"/>
        <end position="337"/>
    </location>
</feature>
<dbReference type="InterPro" id="IPR024370">
    <property type="entry name" value="PBP_domain"/>
</dbReference>
<dbReference type="AlphaFoldDB" id="A0A060NNP0"/>
<feature type="signal peptide" evidence="4">
    <location>
        <begin position="1"/>
        <end position="27"/>
    </location>
</feature>
<evidence type="ECO:0000256" key="3">
    <source>
        <dbReference type="ARBA" id="ARBA00022729"/>
    </source>
</evidence>
<dbReference type="InterPro" id="IPR011862">
    <property type="entry name" value="Phos-bd"/>
</dbReference>
<proteinExistence type="inferred from homology"/>
<feature type="domain" description="PBP" evidence="5">
    <location>
        <begin position="24"/>
        <end position="282"/>
    </location>
</feature>
<dbReference type="Pfam" id="PF12849">
    <property type="entry name" value="PBP_like_2"/>
    <property type="match status" value="1"/>
</dbReference>
<dbReference type="HOGENOM" id="CLU_026228_1_0_4"/>
<accession>A0A060NNP0</accession>
<dbReference type="RefSeq" id="WP_045535685.1">
    <property type="nucleotide sequence ID" value="NZ_AP014569.1"/>
</dbReference>
<dbReference type="InterPro" id="IPR006311">
    <property type="entry name" value="TAT_signal"/>
</dbReference>
<dbReference type="PANTHER" id="PTHR30570">
    <property type="entry name" value="PERIPLASMIC PHOSPHATE BINDING COMPONENT OF PHOSPHATE ABC TRANSPORTER"/>
    <property type="match status" value="1"/>
</dbReference>
<dbReference type="STRING" id="1458426.SMCB_1124"/>
<evidence type="ECO:0000256" key="4">
    <source>
        <dbReference type="SAM" id="SignalP"/>
    </source>
</evidence>
<evidence type="ECO:0000256" key="1">
    <source>
        <dbReference type="ARBA" id="ARBA00008725"/>
    </source>
</evidence>
<name>A0A060NNP0_9BURK</name>
<dbReference type="OrthoDB" id="9790048at2"/>
<gene>
    <name evidence="6" type="ORF">SMCB_1124</name>
</gene>
<dbReference type="Gene3D" id="3.40.190.10">
    <property type="entry name" value="Periplasmic binding protein-like II"/>
    <property type="match status" value="2"/>
</dbReference>
<dbReference type="PROSITE" id="PS51318">
    <property type="entry name" value="TAT"/>
    <property type="match status" value="1"/>
</dbReference>
<dbReference type="NCBIfam" id="TIGR02136">
    <property type="entry name" value="ptsS_2"/>
    <property type="match status" value="1"/>
</dbReference>
<dbReference type="EMBL" id="AP014569">
    <property type="protein sequence ID" value="BAO83352.1"/>
    <property type="molecule type" value="Genomic_DNA"/>
</dbReference>
<dbReference type="InterPro" id="IPR050811">
    <property type="entry name" value="Phosphate_ABC_transporter"/>
</dbReference>
<dbReference type="GO" id="GO:0042301">
    <property type="term" value="F:phosphate ion binding"/>
    <property type="evidence" value="ECO:0007669"/>
    <property type="project" value="InterPro"/>
</dbReference>
<comment type="similarity">
    <text evidence="1">Belongs to the PstS family.</text>
</comment>
<evidence type="ECO:0000313" key="7">
    <source>
        <dbReference type="Proteomes" id="UP000066014"/>
    </source>
</evidence>
<dbReference type="KEGG" id="cbab:SMCB_1124"/>
<evidence type="ECO:0000256" key="2">
    <source>
        <dbReference type="ARBA" id="ARBA00022448"/>
    </source>
</evidence>
<keyword evidence="2" id="KW-0813">Transport</keyword>
<dbReference type="SUPFAM" id="SSF53850">
    <property type="entry name" value="Periplasmic binding protein-like II"/>
    <property type="match status" value="1"/>
</dbReference>
<keyword evidence="3 4" id="KW-0732">Signal</keyword>
<sequence>MQSKRAFLSLTTAAALAGVVGFSTAWAQTPTTVRVDGSSTVFPISEAVAEEFQRAQRGAVRVTVGTSGTGGGFARFCRGEIDITGASRPARAAELEACRAAGIRFIELPVAFDALTVAVHRDNTWARQLTVAQLRTIWEPAATGRITNWRQVDPSFPDQALTLFGPGTASGTFDYFTEAIMGRSGQSRTDFMASEDDNVIVMGVARDRGALGYFGMAYYLANQDRLRSVSVVPAAGGAAVAPTMDNVIAGTYQPLARPLFFYVSERALQRPEVRQFSEFFLNNGARLSREVGFVPLPAEAYTIAAGHLRDNRFGTRFAAGTPTIGVRIQEVMQREPR</sequence>
<protein>
    <submittedName>
        <fullName evidence="6">ABC-type phosphate transport system, periplasmic component</fullName>
    </submittedName>
</protein>
<reference evidence="6 7" key="1">
    <citation type="journal article" date="2014" name="Nat. Commun.">
        <title>Physiological and genomic features of highly alkaliphilic hydrogen-utilizing Betaproteobacteria from a continental serpentinizing site.</title>
        <authorList>
            <person name="Suzuki S."/>
            <person name="Kuenen J.G."/>
            <person name="Schipper K."/>
            <person name="van der Velde S."/>
            <person name="Ishii S."/>
            <person name="Wu A."/>
            <person name="Sorokin D.Y."/>
            <person name="Tenney A."/>
            <person name="Meng X.Y."/>
            <person name="Morrill P.L."/>
            <person name="Kamagata Y."/>
            <person name="Muyzer G."/>
            <person name="Nealson K.H."/>
        </authorList>
    </citation>
    <scope>NUCLEOTIDE SEQUENCE [LARGE SCALE GENOMIC DNA]</scope>
    <source>
        <strain evidence="6 7">B1</strain>
    </source>
</reference>
<evidence type="ECO:0000313" key="6">
    <source>
        <dbReference type="EMBL" id="BAO83352.1"/>
    </source>
</evidence>